<proteinExistence type="inferred from homology"/>
<accession>A0A8J7WPN9</accession>
<protein>
    <recommendedName>
        <fullName evidence="1">UPF0336 protein KGA66_15865</fullName>
    </recommendedName>
</protein>
<organism evidence="4 5">
    <name type="scientific">Actinocrinis puniceicyclus</name>
    <dbReference type="NCBI Taxonomy" id="977794"/>
    <lineage>
        <taxon>Bacteria</taxon>
        <taxon>Bacillati</taxon>
        <taxon>Actinomycetota</taxon>
        <taxon>Actinomycetes</taxon>
        <taxon>Catenulisporales</taxon>
        <taxon>Actinospicaceae</taxon>
        <taxon>Actinocrinis</taxon>
    </lineage>
</organism>
<dbReference type="RefSeq" id="WP_211468897.1">
    <property type="nucleotide sequence ID" value="NZ_JAGSXH010000053.1"/>
</dbReference>
<dbReference type="Gene3D" id="3.10.129.10">
    <property type="entry name" value="Hotdog Thioesterase"/>
    <property type="match status" value="1"/>
</dbReference>
<gene>
    <name evidence="4" type="ORF">KGA66_15865</name>
</gene>
<dbReference type="SUPFAM" id="SSF54637">
    <property type="entry name" value="Thioesterase/thiol ester dehydrase-isomerase"/>
    <property type="match status" value="1"/>
</dbReference>
<comment type="caution">
    <text evidence="4">The sequence shown here is derived from an EMBL/GenBank/DDBJ whole genome shotgun (WGS) entry which is preliminary data.</text>
</comment>
<sequence length="168" mass="18207">MPLDQSFVGRTYPPSAPYEVGREKIREFATAVRDLHPAYFDPEAAKALGHPDVIAPPTFPVIIAIPASLAAVNDPDFGLVGAWVVHGDQRFVYQRPLRAGDRIQCEVTIEAIKSIADSDMITLVNDLRTVEGEPVCSVRSLFVVRQTESEPAGDTTTRTAATTQAGES</sequence>
<name>A0A8J7WPN9_9ACTN</name>
<feature type="compositionally biased region" description="Low complexity" evidence="2">
    <location>
        <begin position="155"/>
        <end position="168"/>
    </location>
</feature>
<evidence type="ECO:0000256" key="1">
    <source>
        <dbReference type="HAMAP-Rule" id="MF_00799"/>
    </source>
</evidence>
<dbReference type="CDD" id="cd03441">
    <property type="entry name" value="R_hydratase_like"/>
    <property type="match status" value="1"/>
</dbReference>
<evidence type="ECO:0000313" key="5">
    <source>
        <dbReference type="Proteomes" id="UP000677913"/>
    </source>
</evidence>
<dbReference type="InterPro" id="IPR016709">
    <property type="entry name" value="HadA-like"/>
</dbReference>
<dbReference type="InterPro" id="IPR029069">
    <property type="entry name" value="HotDog_dom_sf"/>
</dbReference>
<evidence type="ECO:0000256" key="2">
    <source>
        <dbReference type="SAM" id="MobiDB-lite"/>
    </source>
</evidence>
<dbReference type="PIRSF" id="PIRSF018072">
    <property type="entry name" value="UCP018072"/>
    <property type="match status" value="1"/>
</dbReference>
<dbReference type="InterPro" id="IPR039569">
    <property type="entry name" value="FAS1-like_DH_region"/>
</dbReference>
<evidence type="ECO:0000259" key="3">
    <source>
        <dbReference type="Pfam" id="PF13452"/>
    </source>
</evidence>
<comment type="similarity">
    <text evidence="1">Belongs to the UPF0336 family.</text>
</comment>
<reference evidence="4" key="1">
    <citation type="submission" date="2021-04" db="EMBL/GenBank/DDBJ databases">
        <title>Genome based classification of Actinospica acidithermotolerans sp. nov., an actinobacterium isolated from an Indonesian hot spring.</title>
        <authorList>
            <person name="Kusuma A.B."/>
            <person name="Putra K.E."/>
            <person name="Nafisah S."/>
            <person name="Loh J."/>
            <person name="Nouioui I."/>
            <person name="Goodfellow M."/>
        </authorList>
    </citation>
    <scope>NUCLEOTIDE SEQUENCE</scope>
    <source>
        <strain evidence="4">DSM 45618</strain>
    </source>
</reference>
<feature type="domain" description="FAS1-like dehydratase" evidence="3">
    <location>
        <begin position="6"/>
        <end position="137"/>
    </location>
</feature>
<dbReference type="Pfam" id="PF13452">
    <property type="entry name" value="FAS1_DH_region"/>
    <property type="match status" value="1"/>
</dbReference>
<dbReference type="AlphaFoldDB" id="A0A8J7WPN9"/>
<dbReference type="HAMAP" id="MF_00799">
    <property type="entry name" value="UPF0336"/>
    <property type="match status" value="1"/>
</dbReference>
<dbReference type="Proteomes" id="UP000677913">
    <property type="component" value="Unassembled WGS sequence"/>
</dbReference>
<dbReference type="EMBL" id="JAGSXH010000053">
    <property type="protein sequence ID" value="MBS2964535.1"/>
    <property type="molecule type" value="Genomic_DNA"/>
</dbReference>
<keyword evidence="5" id="KW-1185">Reference proteome</keyword>
<evidence type="ECO:0000313" key="4">
    <source>
        <dbReference type="EMBL" id="MBS2964535.1"/>
    </source>
</evidence>
<feature type="region of interest" description="Disordered" evidence="2">
    <location>
        <begin position="148"/>
        <end position="168"/>
    </location>
</feature>